<feature type="region of interest" description="Disordered" evidence="1">
    <location>
        <begin position="704"/>
        <end position="757"/>
    </location>
</feature>
<proteinExistence type="predicted"/>
<sequence>MSDIYKIFQTVNNEIETIYVFIGERLVGKEDIDVEGLFGLEPENALFSDIFSPEEQIIVDQDKNKVKFVRDQIHLDDTVETIKKKYLRAAIGKEATYSGLYLFAKTTEKLDPKAVYQILTQDGQLELTRTRLIQLLLNISYDRIDEIDDKDIFDFDDIISLDLENKNSHEVDIPIGQKFVAREKTYPFTVNPFNVIVYDEFLERNTEELLTTTNQNVLMDKPNITSNTIYACHALDVLRFARENRLSERATIDIYYPYLTSEEIESLEQYESKKAKLDAETQQMIDNESWQTNTENINLFYDINGNKQGNIMPLESGIQSISVEIVPEYNYNLPLDVVFKLIHAEERNPLIKYNPGKRQEKIYRLYTDKTATNGKKIPYLSKGSIFKLMKTIGKSKEVSIYIQYTFEGMTNTMIIDFSSNGSIIIHAEFPRALSVKQAEDLIIEHCNPIISTIQNFLSQRGYNMRGFTTLDDDNIVVSNMDYVLRSPMKKKMNLKSLAKCMSSVFNVISDDINEGAQLRFKRVANYNEMDSQEAYIVEMLNNGSRDIEVIQGLIENFGIKDIEEARSKLADFVSRQQVVQAAFKNRRVKIKNNPGFETIIIKERFEANVVVTVKKINNIKYLDTIPKYITALLIITQNIDDTLVDKTKIKAMCKGSKIQDVAVKEDVIAKAEEPVQVQAAVFGKVDEEPDEEMQDALLDMLVGSSDDESSEEDSDEDSDQEGGHNELMGGADTPEDAVGRDITGMSLTNPNPIQERLMQREPKLFLKNVPKGFKSYSRSCGSTVYRQPIILTPEEKEKIDKDHAGSYDNAISYKSKSDGKLYYYICPKYWSLRDNVSLTQEQVDSGKYGKLIPDKASSVSEGEAIFKLNHTDKTGNYIENYPGFMEPSKHPGGQCIPCCFTSWDKPKQRRMREKCNGGLPDDEVQDVNEEEEGDDAAAVVKGKTKKKRKLKIKPEKATVAKVDEYILGPERFPLDQERFGYLPIAIQKFLHTDNEKCQISSTNKNIRKGYPCLIRTGVEYSMNQSFIAAIANIYAEYNNQQVFSIKEMKEQLLRGLTIDLYLELQNGNLVEIFDDNKEVDIAEFNGTKIHGSLNMTNPEELSLMKKIARSYKNFRRYLEDDEIKIGYEYLWDLICFKNPNLFPSGLNIVILEIANDDITSNVNVLCPSNHYSSSFFDVNKKTCILIKVDDLYEPVIIYEDTGKEYSISRTFSLKYKGLLPNLKAVLDTIKSSLNDKCGPLPSIPKKYVFDTNISLEMVVYQLELKKYTIESQLMNYSGKIIGVIANKKGLTGLIPCFPSPPMPDKSGYIWSDAYQGISYEATKAFLTTVHNVTKKIPCKPAVKVKDDGLIVGIITQTNQFVPINPPVQDTYGNDLETLEDMDYINVNKQSLTDKSKDTERENYIKMIKLETSFFDTFRNTIRMMLGQYKHRRMRENIENIINDTTKTYIYKLRLIDNKLRELVGDKIRFSEYSDETLRDIAEVTNCYLNASEKCEEKAYCVTTQEGCVLLIPNTNLINRQNNEAKYFGQVADELVRYSRIRSFIMEPKAFLSFSEVKYNLKDNEIILLQSLLTQDYFEDLIPMTENRYINQNTYETAEPLETQAYTNEIRQKKAVSREMRSCPKPTISKVAGKWNNKFPAESKELVFPDKPNNCTFEIMMTILEIANKDTGKNYSYNDVKEVLADEYLSIFDDNDRSIIDLLKAEGKSTMMKQLEAGQISIENMIMSDDYYATLLDLWILAKRFNIPLIFYSGTKLLENGEAIMVANKVDTDSYYFVKVPGSRPNVVPKFRLLVSGNPPTALIDSEELAIDFRSDIARQAENTSILSYLEHFEKPKPKKKKFKVVKKIKPAATAAPKKRGRPKKLKKKLKLKSSLTKK</sequence>
<protein>
    <submittedName>
        <fullName evidence="2">Uncharacterized protein</fullName>
    </submittedName>
</protein>
<name>A0A6C0CNR9_9ZZZZ</name>
<evidence type="ECO:0000256" key="1">
    <source>
        <dbReference type="SAM" id="MobiDB-lite"/>
    </source>
</evidence>
<feature type="compositionally biased region" description="Basic residues" evidence="1">
    <location>
        <begin position="1840"/>
        <end position="1849"/>
    </location>
</feature>
<dbReference type="EMBL" id="MN739467">
    <property type="protein sequence ID" value="QHT06248.1"/>
    <property type="molecule type" value="Genomic_DNA"/>
</dbReference>
<reference evidence="2" key="1">
    <citation type="journal article" date="2020" name="Nature">
        <title>Giant virus diversity and host interactions through global metagenomics.</title>
        <authorList>
            <person name="Schulz F."/>
            <person name="Roux S."/>
            <person name="Paez-Espino D."/>
            <person name="Jungbluth S."/>
            <person name="Walsh D.A."/>
            <person name="Denef V.J."/>
            <person name="McMahon K.D."/>
            <person name="Konstantinidis K.T."/>
            <person name="Eloe-Fadrosh E.A."/>
            <person name="Kyrpides N.C."/>
            <person name="Woyke T."/>
        </authorList>
    </citation>
    <scope>NUCLEOTIDE SEQUENCE</scope>
    <source>
        <strain evidence="2">GVMAG-M-3300021425-30</strain>
    </source>
</reference>
<feature type="compositionally biased region" description="Acidic residues" evidence="1">
    <location>
        <begin position="705"/>
        <end position="720"/>
    </location>
</feature>
<feature type="region of interest" description="Disordered" evidence="1">
    <location>
        <begin position="1840"/>
        <end position="1878"/>
    </location>
</feature>
<accession>A0A6C0CNR9</accession>
<organism evidence="2">
    <name type="scientific">viral metagenome</name>
    <dbReference type="NCBI Taxonomy" id="1070528"/>
    <lineage>
        <taxon>unclassified sequences</taxon>
        <taxon>metagenomes</taxon>
        <taxon>organismal metagenomes</taxon>
    </lineage>
</organism>
<feature type="compositionally biased region" description="Basic residues" evidence="1">
    <location>
        <begin position="1856"/>
        <end position="1878"/>
    </location>
</feature>
<evidence type="ECO:0000313" key="2">
    <source>
        <dbReference type="EMBL" id="QHT06248.1"/>
    </source>
</evidence>